<reference evidence="8 10" key="1">
    <citation type="submission" date="2016-06" db="EMBL/GenBank/DDBJ databases">
        <authorList>
            <person name="Kjaerup R.B."/>
            <person name="Dalgaard T.S."/>
            <person name="Juul-Madsen H.R."/>
        </authorList>
    </citation>
    <scope>NUCLEOTIDE SEQUENCE [LARGE SCALE GENOMIC DNA]</scope>
    <source>
        <strain evidence="8">Orrdi1</strain>
    </source>
</reference>
<dbReference type="SMART" id="SM00448">
    <property type="entry name" value="REC"/>
    <property type="match status" value="1"/>
</dbReference>
<dbReference type="OrthoDB" id="9816469at2"/>
<protein>
    <submittedName>
        <fullName evidence="8">Nitrate/nitrite response regulator protein</fullName>
    </submittedName>
</protein>
<evidence type="ECO:0000256" key="5">
    <source>
        <dbReference type="PROSITE-ProRule" id="PRU00169"/>
    </source>
</evidence>
<proteinExistence type="predicted"/>
<dbReference type="PROSITE" id="PS00622">
    <property type="entry name" value="HTH_LUXR_1"/>
    <property type="match status" value="1"/>
</dbReference>
<evidence type="ECO:0000256" key="2">
    <source>
        <dbReference type="ARBA" id="ARBA00023015"/>
    </source>
</evidence>
<evidence type="ECO:0000256" key="4">
    <source>
        <dbReference type="ARBA" id="ARBA00023163"/>
    </source>
</evidence>
<dbReference type="EMBL" id="FLRC01000022">
    <property type="protein sequence ID" value="SBT25784.1"/>
    <property type="molecule type" value="Genomic_DNA"/>
</dbReference>
<evidence type="ECO:0000259" key="7">
    <source>
        <dbReference type="PROSITE" id="PS50110"/>
    </source>
</evidence>
<dbReference type="Pfam" id="PF00196">
    <property type="entry name" value="GerE"/>
    <property type="match status" value="1"/>
</dbReference>
<keyword evidence="2" id="KW-0805">Transcription regulation</keyword>
<dbReference type="InterPro" id="IPR016032">
    <property type="entry name" value="Sig_transdc_resp-reg_C-effctor"/>
</dbReference>
<dbReference type="PROSITE" id="PS50043">
    <property type="entry name" value="HTH_LUXR_2"/>
    <property type="match status" value="1"/>
</dbReference>
<dbReference type="PANTHER" id="PTHR43214:SF41">
    <property type="entry name" value="NITRATE_NITRITE RESPONSE REGULATOR PROTEIN NARP"/>
    <property type="match status" value="1"/>
</dbReference>
<dbReference type="KEGG" id="odi:ODI_R3854"/>
<dbReference type="InterPro" id="IPR039420">
    <property type="entry name" value="WalR-like"/>
</dbReference>
<feature type="domain" description="HTH luxR-type" evidence="6">
    <location>
        <begin position="155"/>
        <end position="220"/>
    </location>
</feature>
<feature type="modified residue" description="4-aspartylphosphate" evidence="5">
    <location>
        <position position="59"/>
    </location>
</feature>
<dbReference type="PROSITE" id="PS50110">
    <property type="entry name" value="RESPONSE_REGULATORY"/>
    <property type="match status" value="1"/>
</dbReference>
<organism evidence="8 10">
    <name type="scientific">Orrella dioscoreae</name>
    <dbReference type="NCBI Taxonomy" id="1851544"/>
    <lineage>
        <taxon>Bacteria</taxon>
        <taxon>Pseudomonadati</taxon>
        <taxon>Pseudomonadota</taxon>
        <taxon>Betaproteobacteria</taxon>
        <taxon>Burkholderiales</taxon>
        <taxon>Alcaligenaceae</taxon>
        <taxon>Orrella</taxon>
    </lineage>
</organism>
<feature type="domain" description="Response regulatory" evidence="7">
    <location>
        <begin position="8"/>
        <end position="124"/>
    </location>
</feature>
<dbReference type="AlphaFoldDB" id="A0A1C3K2W8"/>
<dbReference type="GO" id="GO:0006355">
    <property type="term" value="P:regulation of DNA-templated transcription"/>
    <property type="evidence" value="ECO:0007669"/>
    <property type="project" value="InterPro"/>
</dbReference>
<dbReference type="Pfam" id="PF00072">
    <property type="entry name" value="Response_reg"/>
    <property type="match status" value="1"/>
</dbReference>
<evidence type="ECO:0000313" key="8">
    <source>
        <dbReference type="EMBL" id="SBT25784.1"/>
    </source>
</evidence>
<keyword evidence="1 5" id="KW-0597">Phosphoprotein</keyword>
<dbReference type="SUPFAM" id="SSF46894">
    <property type="entry name" value="C-terminal effector domain of the bipartite response regulators"/>
    <property type="match status" value="1"/>
</dbReference>
<dbReference type="STRING" id="1851544.ODI_01411"/>
<keyword evidence="4" id="KW-0804">Transcription</keyword>
<evidence type="ECO:0000313" key="9">
    <source>
        <dbReference type="EMBL" id="SOE52007.1"/>
    </source>
</evidence>
<dbReference type="InterPro" id="IPR011006">
    <property type="entry name" value="CheY-like_superfamily"/>
</dbReference>
<dbReference type="InterPro" id="IPR058245">
    <property type="entry name" value="NreC/VraR/RcsB-like_REC"/>
</dbReference>
<dbReference type="PRINTS" id="PR00038">
    <property type="entry name" value="HTHLUXR"/>
</dbReference>
<evidence type="ECO:0000259" key="6">
    <source>
        <dbReference type="PROSITE" id="PS50043"/>
    </source>
</evidence>
<evidence type="ECO:0000256" key="3">
    <source>
        <dbReference type="ARBA" id="ARBA00023125"/>
    </source>
</evidence>
<reference evidence="9 10" key="2">
    <citation type="submission" date="2017-08" db="EMBL/GenBank/DDBJ databases">
        <authorList>
            <person name="de Groot N.N."/>
        </authorList>
    </citation>
    <scope>NUCLEOTIDE SEQUENCE [LARGE SCALE GENOMIC DNA]</scope>
    <source>
        <strain evidence="9">Orrdi1</strain>
    </source>
</reference>
<dbReference type="InterPro" id="IPR000792">
    <property type="entry name" value="Tscrpt_reg_LuxR_C"/>
</dbReference>
<sequence>MTQTGRVRLLVVDDHTLFRRGIMALLATCPQLEVVGEAADGGEALRRAAALQPDVILLDHHLPGVTGVDVLQGLKQAAPAARVLMLTVSEDADTMTAALQGGASGYLLKTVDSDVLVGAIERVARGQSTVSPEMTDKLVSAFQSLHAQAPGAPPPADPLAVLSSRELDILREIAAGASNKEIARTLSIAEATVKIHVQHILRKLGLNSRVQAAVLLVERGTPQ</sequence>
<dbReference type="SMART" id="SM00421">
    <property type="entry name" value="HTH_LUXR"/>
    <property type="match status" value="1"/>
</dbReference>
<gene>
    <name evidence="8" type="ORF">ODI_01411</name>
    <name evidence="9" type="ORF">ODI_R3854</name>
</gene>
<dbReference type="CDD" id="cd17535">
    <property type="entry name" value="REC_NarL-like"/>
    <property type="match status" value="1"/>
</dbReference>
<dbReference type="GO" id="GO:0003677">
    <property type="term" value="F:DNA binding"/>
    <property type="evidence" value="ECO:0007669"/>
    <property type="project" value="UniProtKB-KW"/>
</dbReference>
<dbReference type="Gene3D" id="3.40.50.2300">
    <property type="match status" value="1"/>
</dbReference>
<dbReference type="SUPFAM" id="SSF52172">
    <property type="entry name" value="CheY-like"/>
    <property type="match status" value="1"/>
</dbReference>
<evidence type="ECO:0000313" key="10">
    <source>
        <dbReference type="Proteomes" id="UP000078558"/>
    </source>
</evidence>
<accession>A0A1C3K2W8</accession>
<dbReference type="EMBL" id="LT907988">
    <property type="protein sequence ID" value="SOE52007.1"/>
    <property type="molecule type" value="Genomic_DNA"/>
</dbReference>
<dbReference type="Proteomes" id="UP000078558">
    <property type="component" value="Chromosome I"/>
</dbReference>
<name>A0A1C3K2W8_9BURK</name>
<keyword evidence="10" id="KW-1185">Reference proteome</keyword>
<dbReference type="InterPro" id="IPR001789">
    <property type="entry name" value="Sig_transdc_resp-reg_receiver"/>
</dbReference>
<keyword evidence="3" id="KW-0238">DNA-binding</keyword>
<evidence type="ECO:0000256" key="1">
    <source>
        <dbReference type="ARBA" id="ARBA00022553"/>
    </source>
</evidence>
<dbReference type="RefSeq" id="WP_067754359.1">
    <property type="nucleotide sequence ID" value="NZ_LT907988.1"/>
</dbReference>
<dbReference type="PANTHER" id="PTHR43214">
    <property type="entry name" value="TWO-COMPONENT RESPONSE REGULATOR"/>
    <property type="match status" value="1"/>
</dbReference>
<dbReference type="CDD" id="cd06170">
    <property type="entry name" value="LuxR_C_like"/>
    <property type="match status" value="1"/>
</dbReference>
<dbReference type="GO" id="GO:0000160">
    <property type="term" value="P:phosphorelay signal transduction system"/>
    <property type="evidence" value="ECO:0007669"/>
    <property type="project" value="InterPro"/>
</dbReference>